<dbReference type="SUPFAM" id="SSF53146">
    <property type="entry name" value="Nitrogenase accessory factor-like"/>
    <property type="match status" value="1"/>
</dbReference>
<name>A0A2A2HD00_9EURY</name>
<feature type="domain" description="Dinitrogenase iron-molybdenum cofactor biosynthesis" evidence="1">
    <location>
        <begin position="16"/>
        <end position="102"/>
    </location>
</feature>
<sequence>MKKIVIAVKDNGVKVGHFGTSENFIVYDYDENTGNISYDTLIISPKNRTSSEEWEKSADAIDMCDIIICEKIGVVPKVQFKERGFEVIEDSGLIEEVLDNFLNSQK</sequence>
<proteinExistence type="predicted"/>
<dbReference type="Pfam" id="PF02579">
    <property type="entry name" value="Nitro_FeMo-Co"/>
    <property type="match status" value="1"/>
</dbReference>
<gene>
    <name evidence="2" type="ORF">ASJ82_05985</name>
    <name evidence="3" type="ORF">MSCUN_06340</name>
</gene>
<evidence type="ECO:0000313" key="3">
    <source>
        <dbReference type="EMBL" id="PWL08475.1"/>
    </source>
</evidence>
<keyword evidence="4" id="KW-1185">Reference proteome</keyword>
<comment type="caution">
    <text evidence="2">The sequence shown here is derived from an EMBL/GenBank/DDBJ whole genome shotgun (WGS) entry which is preliminary data.</text>
</comment>
<dbReference type="OrthoDB" id="85838at2157"/>
<dbReference type="InterPro" id="IPR003731">
    <property type="entry name" value="Di-Nase_FeMo-co_biosynth"/>
</dbReference>
<dbReference type="Gene3D" id="3.30.420.130">
    <property type="entry name" value="Dinitrogenase iron-molybdenum cofactor biosynthesis domain"/>
    <property type="match status" value="1"/>
</dbReference>
<dbReference type="RefSeq" id="WP_095608885.1">
    <property type="nucleotide sequence ID" value="NZ_LMVN01000021.1"/>
</dbReference>
<evidence type="ECO:0000313" key="4">
    <source>
        <dbReference type="Proteomes" id="UP000217528"/>
    </source>
</evidence>
<organism evidence="2 4">
    <name type="scientific">Methanosphaera cuniculi</name>
    <dbReference type="NCBI Taxonomy" id="1077256"/>
    <lineage>
        <taxon>Archaea</taxon>
        <taxon>Methanobacteriati</taxon>
        <taxon>Methanobacteriota</taxon>
        <taxon>Methanomada group</taxon>
        <taxon>Methanobacteria</taxon>
        <taxon>Methanobacteriales</taxon>
        <taxon>Methanobacteriaceae</taxon>
        <taxon>Methanosphaera</taxon>
    </lineage>
</organism>
<dbReference type="EMBL" id="LMVN01000021">
    <property type="protein sequence ID" value="PAV07218.1"/>
    <property type="molecule type" value="Genomic_DNA"/>
</dbReference>
<dbReference type="InterPro" id="IPR036105">
    <property type="entry name" value="DiNase_FeMo-co_biosyn_sf"/>
</dbReference>
<dbReference type="CDD" id="cd00562">
    <property type="entry name" value="NifX_NifB"/>
    <property type="match status" value="1"/>
</dbReference>
<dbReference type="Proteomes" id="UP000246004">
    <property type="component" value="Unassembled WGS sequence"/>
</dbReference>
<dbReference type="EMBL" id="LWMS01000016">
    <property type="protein sequence ID" value="PWL08475.1"/>
    <property type="molecule type" value="Genomic_DNA"/>
</dbReference>
<dbReference type="AlphaFoldDB" id="A0A2A2HD00"/>
<evidence type="ECO:0000259" key="1">
    <source>
        <dbReference type="Pfam" id="PF02579"/>
    </source>
</evidence>
<evidence type="ECO:0000313" key="2">
    <source>
        <dbReference type="EMBL" id="PAV07218.1"/>
    </source>
</evidence>
<dbReference type="Proteomes" id="UP000217528">
    <property type="component" value="Unassembled WGS sequence"/>
</dbReference>
<protein>
    <submittedName>
        <fullName evidence="3">Dinitrogenase iron-molybdenum cofactor</fullName>
    </submittedName>
</protein>
<reference evidence="3 5" key="1">
    <citation type="submission" date="2016-04" db="EMBL/GenBank/DDBJ databases">
        <title>Genome sequence of Methanosphaera cuniculi DSM 4103.</title>
        <authorList>
            <person name="Poehlein A."/>
            <person name="Seedorf H."/>
            <person name="Daniel R."/>
        </authorList>
    </citation>
    <scope>NUCLEOTIDE SEQUENCE [LARGE SCALE GENOMIC DNA]</scope>
    <source>
        <strain evidence="3 5">DSM 4103</strain>
    </source>
</reference>
<evidence type="ECO:0000313" key="5">
    <source>
        <dbReference type="Proteomes" id="UP000246004"/>
    </source>
</evidence>
<reference evidence="2 4" key="2">
    <citation type="journal article" date="2017" name="BMC Genomics">
        <title>Genomic analysis of methanogenic archaea reveals a shift towards energy conservation.</title>
        <authorList>
            <person name="Gilmore S.P."/>
            <person name="Henske J.K."/>
            <person name="Sexton J.A."/>
            <person name="Solomon K.V."/>
            <person name="Seppala S."/>
            <person name="Yoo J.I."/>
            <person name="Huyett L.M."/>
            <person name="Pressman A."/>
            <person name="Cogan J.Z."/>
            <person name="Kivenson V."/>
            <person name="Peng X."/>
            <person name="Tan Y."/>
            <person name="Valentine D.L."/>
            <person name="O'Malley M.A."/>
        </authorList>
    </citation>
    <scope>NUCLEOTIDE SEQUENCE [LARGE SCALE GENOMIC DNA]</scope>
    <source>
        <strain evidence="2 4">1R-7</strain>
    </source>
</reference>
<accession>A0A2A2HD00</accession>